<dbReference type="AlphaFoldDB" id="A0A0R2BK37"/>
<accession>A0A0R2BK37</accession>
<dbReference type="EMBL" id="AYYR01000039">
    <property type="protein sequence ID" value="KRM76012.1"/>
    <property type="molecule type" value="Genomic_DNA"/>
</dbReference>
<sequence length="69" mass="7686">MTAEDLKKLAELLTAYNIELKTDGTKITHVNGHVAELKGEDYMPDQLITVILQIVGADLRGAWFHALHN</sequence>
<dbReference type="STRING" id="33960.TY91_13885"/>
<reference evidence="1 2" key="1">
    <citation type="journal article" date="2015" name="Genome Announc.">
        <title>Expanding the biotechnology potential of lactobacilli through comparative genomics of 213 strains and associated genera.</title>
        <authorList>
            <person name="Sun Z."/>
            <person name="Harris H.M."/>
            <person name="McCann A."/>
            <person name="Guo C."/>
            <person name="Argimon S."/>
            <person name="Zhang W."/>
            <person name="Yang X."/>
            <person name="Jeffery I.B."/>
            <person name="Cooney J.C."/>
            <person name="Kagawa T.F."/>
            <person name="Liu W."/>
            <person name="Song Y."/>
            <person name="Salvetti E."/>
            <person name="Wrobel A."/>
            <person name="Rasinkangas P."/>
            <person name="Parkhill J."/>
            <person name="Rea M.C."/>
            <person name="O'Sullivan O."/>
            <person name="Ritari J."/>
            <person name="Douillard F.P."/>
            <person name="Paul Ross R."/>
            <person name="Yang R."/>
            <person name="Briner A.E."/>
            <person name="Felis G.E."/>
            <person name="de Vos W.M."/>
            <person name="Barrangou R."/>
            <person name="Klaenhammer T.R."/>
            <person name="Caufield P.W."/>
            <person name="Cui Y."/>
            <person name="Zhang H."/>
            <person name="O'Toole P.W."/>
        </authorList>
    </citation>
    <scope>NUCLEOTIDE SEQUENCE [LARGE SCALE GENOMIC DNA]</scope>
    <source>
        <strain evidence="1 2">DSM 20515</strain>
    </source>
</reference>
<proteinExistence type="predicted"/>
<dbReference type="Proteomes" id="UP000051845">
    <property type="component" value="Unassembled WGS sequence"/>
</dbReference>
<organism evidence="1 2">
    <name type="scientific">Secundilactobacillus collinoides DSM 20515 = JCM 1123</name>
    <dbReference type="NCBI Taxonomy" id="1423733"/>
    <lineage>
        <taxon>Bacteria</taxon>
        <taxon>Bacillati</taxon>
        <taxon>Bacillota</taxon>
        <taxon>Bacilli</taxon>
        <taxon>Lactobacillales</taxon>
        <taxon>Lactobacillaceae</taxon>
        <taxon>Secundilactobacillus</taxon>
    </lineage>
</organism>
<evidence type="ECO:0000313" key="2">
    <source>
        <dbReference type="Proteomes" id="UP000051845"/>
    </source>
</evidence>
<gene>
    <name evidence="1" type="ORF">FC82_GL001835</name>
</gene>
<protein>
    <submittedName>
        <fullName evidence="1">Uncharacterized protein</fullName>
    </submittedName>
</protein>
<name>A0A0R2BK37_SECCO</name>
<comment type="caution">
    <text evidence="1">The sequence shown here is derived from an EMBL/GenBank/DDBJ whole genome shotgun (WGS) entry which is preliminary data.</text>
</comment>
<evidence type="ECO:0000313" key="1">
    <source>
        <dbReference type="EMBL" id="KRM76012.1"/>
    </source>
</evidence>
<dbReference type="PATRIC" id="fig|1423733.4.peg.1933"/>
<dbReference type="RefSeq" id="WP_056996580.1">
    <property type="nucleotide sequence ID" value="NZ_AYYR01000039.1"/>
</dbReference>